<dbReference type="Proteomes" id="UP001168972">
    <property type="component" value="Unassembled WGS sequence"/>
</dbReference>
<comment type="caution">
    <text evidence="5">The sequence shown here is derived from an EMBL/GenBank/DDBJ whole genome shotgun (WGS) entry which is preliminary data.</text>
</comment>
<name>A0AA39FTH3_MICHY</name>
<dbReference type="InterPro" id="IPR024679">
    <property type="entry name" value="Ipi1_N"/>
</dbReference>
<evidence type="ECO:0000256" key="2">
    <source>
        <dbReference type="ARBA" id="ARBA00006427"/>
    </source>
</evidence>
<reference evidence="5" key="2">
    <citation type="submission" date="2023-03" db="EMBL/GenBank/DDBJ databases">
        <authorList>
            <person name="Inwood S.N."/>
            <person name="Skelly J.G."/>
            <person name="Guhlin J."/>
            <person name="Harrop T.W.R."/>
            <person name="Goldson S.G."/>
            <person name="Dearden P.K."/>
        </authorList>
    </citation>
    <scope>NUCLEOTIDE SEQUENCE</scope>
    <source>
        <strain evidence="5">Lincoln</strain>
        <tissue evidence="5">Whole body</tissue>
    </source>
</reference>
<dbReference type="PANTHER" id="PTHR16056">
    <property type="entry name" value="REGULATOR OF MICROTUBULE DYNAMICS PROTEIN"/>
    <property type="match status" value="1"/>
</dbReference>
<dbReference type="EMBL" id="JAQQBR010000005">
    <property type="protein sequence ID" value="KAK0175311.1"/>
    <property type="molecule type" value="Genomic_DNA"/>
</dbReference>
<dbReference type="InterPro" id="IPR016024">
    <property type="entry name" value="ARM-type_fold"/>
</dbReference>
<reference evidence="5" key="1">
    <citation type="journal article" date="2023" name="bioRxiv">
        <title>Scaffold-level genome assemblies of two parasitoid biocontrol wasps reveal the parthenogenesis mechanism and an associated novel virus.</title>
        <authorList>
            <person name="Inwood S."/>
            <person name="Skelly J."/>
            <person name="Guhlin J."/>
            <person name="Harrop T."/>
            <person name="Goldson S."/>
            <person name="Dearden P."/>
        </authorList>
    </citation>
    <scope>NUCLEOTIDE SEQUENCE</scope>
    <source>
        <strain evidence="5">Lincoln</strain>
        <tissue evidence="5">Whole body</tissue>
    </source>
</reference>
<dbReference type="AlphaFoldDB" id="A0AA39FTH3"/>
<comment type="similarity">
    <text evidence="2">Belongs to the IPI1/TEX10 family.</text>
</comment>
<proteinExistence type="inferred from homology"/>
<sequence length="627" mass="72439">MGKNNRHQKNLKSEKAKVKLKAKKLPKGQNITDTTFKAKKILIREQLKSHETSEILSRRKLNVKDLLTRLQHHNSTVRQEAIKELKEIIQQYPVEILNAHLSALLQGIASLTLDKEKDIRRDTLKVLNLILGPISKEKLAPFSDILISYLCCAMTHIVPTIKEDSLNFLDILVQNSSNLIAKNAKKILPNFLDMISKHHSDSNTTRHLVVTLNSKNTSVKWRIKVLERLASILTSIIIDTKSRNSKNSNNESKLMNEKIIRVEDKKFYIPLYHGNYLDNCKINFDEDYIESTELQDNVELNEFNKYIDVLMPLMLESWLEVKPKINSTTNEVPLISNEASILLRTITSVMQLIVEYIEVLEPEHGPTGDSFRKNFQNIFAKYLLTNFPYCHVNAIGRLKKRQADFESTELTTNRINNSNNNCLEQNLGICYVYMWMTSTNLIKKINDTEIIEYCERILEYVNDTLINWSNQNAAALPQLIKLLRVIFLRSSQILYKSGVNLGSTLQSLIVASSRQPKRELHTQLFSVLSDIIIDHNLNKLHNEPAFKGFVKSLPDLLLKNSIYENTIKILNRVVLQYRNWIRDELAEKQNDILENAKIIQIIGAVDEKESRLMICNLFHFIDGQIYF</sequence>
<keyword evidence="3" id="KW-0539">Nucleus</keyword>
<accession>A0AA39FTH3</accession>
<evidence type="ECO:0000313" key="6">
    <source>
        <dbReference type="Proteomes" id="UP001168972"/>
    </source>
</evidence>
<dbReference type="GO" id="GO:0071339">
    <property type="term" value="C:MLL1 complex"/>
    <property type="evidence" value="ECO:0007669"/>
    <property type="project" value="TreeGrafter"/>
</dbReference>
<dbReference type="PANTHER" id="PTHR16056:SF2">
    <property type="entry name" value="TESTIS-EXPRESSED PROTEIN 10"/>
    <property type="match status" value="1"/>
</dbReference>
<protein>
    <recommendedName>
        <fullName evidence="4">Pre-rRNA-processing protein Ipi1 N-terminal domain-containing protein</fullName>
    </recommendedName>
</protein>
<gene>
    <name evidence="5" type="ORF">PV327_009069</name>
</gene>
<dbReference type="Gene3D" id="1.25.10.10">
    <property type="entry name" value="Leucine-rich Repeat Variant"/>
    <property type="match status" value="1"/>
</dbReference>
<dbReference type="SUPFAM" id="SSF48371">
    <property type="entry name" value="ARM repeat"/>
    <property type="match status" value="1"/>
</dbReference>
<dbReference type="InterPro" id="IPR011989">
    <property type="entry name" value="ARM-like"/>
</dbReference>
<evidence type="ECO:0000259" key="4">
    <source>
        <dbReference type="Pfam" id="PF12333"/>
    </source>
</evidence>
<comment type="subcellular location">
    <subcellularLocation>
        <location evidence="1">Nucleus</location>
    </subcellularLocation>
</comment>
<evidence type="ECO:0000256" key="3">
    <source>
        <dbReference type="ARBA" id="ARBA00023242"/>
    </source>
</evidence>
<evidence type="ECO:0000256" key="1">
    <source>
        <dbReference type="ARBA" id="ARBA00004123"/>
    </source>
</evidence>
<dbReference type="Pfam" id="PF12333">
    <property type="entry name" value="Ipi1_N"/>
    <property type="match status" value="1"/>
</dbReference>
<keyword evidence="6" id="KW-1185">Reference proteome</keyword>
<feature type="domain" description="Pre-rRNA-processing protein Ipi1 N-terminal" evidence="4">
    <location>
        <begin position="137"/>
        <end position="233"/>
    </location>
</feature>
<organism evidence="5 6">
    <name type="scientific">Microctonus hyperodae</name>
    <name type="common">Parasitoid wasp</name>
    <dbReference type="NCBI Taxonomy" id="165561"/>
    <lineage>
        <taxon>Eukaryota</taxon>
        <taxon>Metazoa</taxon>
        <taxon>Ecdysozoa</taxon>
        <taxon>Arthropoda</taxon>
        <taxon>Hexapoda</taxon>
        <taxon>Insecta</taxon>
        <taxon>Pterygota</taxon>
        <taxon>Neoptera</taxon>
        <taxon>Endopterygota</taxon>
        <taxon>Hymenoptera</taxon>
        <taxon>Apocrita</taxon>
        <taxon>Ichneumonoidea</taxon>
        <taxon>Braconidae</taxon>
        <taxon>Euphorinae</taxon>
        <taxon>Microctonus</taxon>
    </lineage>
</organism>
<evidence type="ECO:0000313" key="5">
    <source>
        <dbReference type="EMBL" id="KAK0175311.1"/>
    </source>
</evidence>